<keyword evidence="3" id="KW-1185">Reference proteome</keyword>
<dbReference type="Proteomes" id="UP001501169">
    <property type="component" value="Unassembled WGS sequence"/>
</dbReference>
<reference evidence="2 3" key="1">
    <citation type="journal article" date="2019" name="Int. J. Syst. Evol. Microbiol.">
        <title>The Global Catalogue of Microorganisms (GCM) 10K type strain sequencing project: providing services to taxonomists for standard genome sequencing and annotation.</title>
        <authorList>
            <consortium name="The Broad Institute Genomics Platform"/>
            <consortium name="The Broad Institute Genome Sequencing Center for Infectious Disease"/>
            <person name="Wu L."/>
            <person name="Ma J."/>
        </authorList>
    </citation>
    <scope>NUCLEOTIDE SEQUENCE [LARGE SCALE GENOMIC DNA]</scope>
    <source>
        <strain evidence="2 3">JCM 14331</strain>
    </source>
</reference>
<dbReference type="InterPro" id="IPR051049">
    <property type="entry name" value="Dienelactone_hydrolase-like"/>
</dbReference>
<proteinExistence type="predicted"/>
<gene>
    <name evidence="2" type="ORF">GCM10009098_25100</name>
</gene>
<evidence type="ECO:0000259" key="1">
    <source>
        <dbReference type="Pfam" id="PF01738"/>
    </source>
</evidence>
<dbReference type="SUPFAM" id="SSF53474">
    <property type="entry name" value="alpha/beta-Hydrolases"/>
    <property type="match status" value="1"/>
</dbReference>
<dbReference type="Gene3D" id="3.40.50.1820">
    <property type="entry name" value="alpha/beta hydrolase"/>
    <property type="match status" value="1"/>
</dbReference>
<evidence type="ECO:0000313" key="2">
    <source>
        <dbReference type="EMBL" id="GAA0556216.1"/>
    </source>
</evidence>
<accession>A0ABN1E073</accession>
<comment type="caution">
    <text evidence="2">The sequence shown here is derived from an EMBL/GenBank/DDBJ whole genome shotgun (WGS) entry which is preliminary data.</text>
</comment>
<protein>
    <submittedName>
        <fullName evidence="2">Dienelactone hydrolase family protein</fullName>
    </submittedName>
</protein>
<dbReference type="InterPro" id="IPR029058">
    <property type="entry name" value="AB_hydrolase_fold"/>
</dbReference>
<dbReference type="PANTHER" id="PTHR46623">
    <property type="entry name" value="CARBOXYMETHYLENEBUTENOLIDASE-RELATED"/>
    <property type="match status" value="1"/>
</dbReference>
<name>A0ABN1E073_9GAMM</name>
<dbReference type="GO" id="GO:0016787">
    <property type="term" value="F:hydrolase activity"/>
    <property type="evidence" value="ECO:0007669"/>
    <property type="project" value="UniProtKB-KW"/>
</dbReference>
<sequence>MGNNILLVTDIFGNCSALQPLLQAITAAGDVVTIIDPYQGKLQCFADEAEAYQVYSSQCGHDAYAACVAQALTQPCALALGFSAGATALWRALGAASAGQITRAVLFYPGQIHQHLAVTPKLPVQVVFGHSEPHFAVAAICKELSQNPGITAEHTAYGHGFMNPASKAFDSEGYQCNVNMLIALLG</sequence>
<keyword evidence="2" id="KW-0378">Hydrolase</keyword>
<dbReference type="EMBL" id="BAAAEO010000004">
    <property type="protein sequence ID" value="GAA0556216.1"/>
    <property type="molecule type" value="Genomic_DNA"/>
</dbReference>
<organism evidence="2 3">
    <name type="scientific">Rheinheimera aquimaris</name>
    <dbReference type="NCBI Taxonomy" id="412437"/>
    <lineage>
        <taxon>Bacteria</taxon>
        <taxon>Pseudomonadati</taxon>
        <taxon>Pseudomonadota</taxon>
        <taxon>Gammaproteobacteria</taxon>
        <taxon>Chromatiales</taxon>
        <taxon>Chromatiaceae</taxon>
        <taxon>Rheinheimera</taxon>
    </lineage>
</organism>
<evidence type="ECO:0000313" key="3">
    <source>
        <dbReference type="Proteomes" id="UP001501169"/>
    </source>
</evidence>
<dbReference type="PANTHER" id="PTHR46623:SF6">
    <property type="entry name" value="ALPHA_BETA-HYDROLASES SUPERFAMILY PROTEIN"/>
    <property type="match status" value="1"/>
</dbReference>
<dbReference type="RefSeq" id="WP_226767721.1">
    <property type="nucleotide sequence ID" value="NZ_BAAAEO010000004.1"/>
</dbReference>
<dbReference type="Pfam" id="PF01738">
    <property type="entry name" value="DLH"/>
    <property type="match status" value="1"/>
</dbReference>
<feature type="domain" description="Dienelactone hydrolase" evidence="1">
    <location>
        <begin position="5"/>
        <end position="167"/>
    </location>
</feature>
<dbReference type="InterPro" id="IPR002925">
    <property type="entry name" value="Dienelactn_hydro"/>
</dbReference>